<dbReference type="Pfam" id="PF01513">
    <property type="entry name" value="NAD_kinase"/>
    <property type="match status" value="1"/>
</dbReference>
<dbReference type="Pfam" id="PF20143">
    <property type="entry name" value="NAD_kinase_C"/>
    <property type="match status" value="1"/>
</dbReference>
<dbReference type="InParanoid" id="I2H3D3"/>
<organism evidence="9 10">
    <name type="scientific">Henningerozyma blattae (strain ATCC 34711 / CBS 6284 / DSM 70876 / NBRC 10599 / NRRL Y-10934 / UCD 77-7)</name>
    <name type="common">Yeast</name>
    <name type="synonym">Tetrapisispora blattae</name>
    <dbReference type="NCBI Taxonomy" id="1071380"/>
    <lineage>
        <taxon>Eukaryota</taxon>
        <taxon>Fungi</taxon>
        <taxon>Dikarya</taxon>
        <taxon>Ascomycota</taxon>
        <taxon>Saccharomycotina</taxon>
        <taxon>Saccharomycetes</taxon>
        <taxon>Saccharomycetales</taxon>
        <taxon>Saccharomycetaceae</taxon>
        <taxon>Henningerozyma</taxon>
    </lineage>
</organism>
<dbReference type="Gene3D" id="2.60.200.30">
    <property type="entry name" value="Probable inorganic polyphosphate/atp-NAD kinase, domain 2"/>
    <property type="match status" value="1"/>
</dbReference>
<dbReference type="GO" id="GO:0003951">
    <property type="term" value="F:NAD+ kinase activity"/>
    <property type="evidence" value="ECO:0007669"/>
    <property type="project" value="InterPro"/>
</dbReference>
<keyword evidence="6" id="KW-0521">NADP</keyword>
<gene>
    <name evidence="9" type="primary">TBLA0D03860</name>
    <name evidence="9" type="ORF">TBLA_0D03860</name>
</gene>
<protein>
    <recommendedName>
        <fullName evidence="11">NAD+ kinase</fullName>
    </recommendedName>
</protein>
<keyword evidence="5" id="KW-0067">ATP-binding</keyword>
<dbReference type="OrthoDB" id="24581at2759"/>
<dbReference type="FunCoup" id="I2H3D3">
    <property type="interactions" value="541"/>
</dbReference>
<evidence type="ECO:0000256" key="6">
    <source>
        <dbReference type="ARBA" id="ARBA00022857"/>
    </source>
</evidence>
<evidence type="ECO:0000256" key="8">
    <source>
        <dbReference type="SAM" id="MobiDB-lite"/>
    </source>
</evidence>
<dbReference type="InterPro" id="IPR017438">
    <property type="entry name" value="ATP-NAD_kinase_N"/>
</dbReference>
<evidence type="ECO:0000256" key="3">
    <source>
        <dbReference type="ARBA" id="ARBA00022741"/>
    </source>
</evidence>
<dbReference type="InterPro" id="IPR002504">
    <property type="entry name" value="NADK"/>
</dbReference>
<evidence type="ECO:0000256" key="2">
    <source>
        <dbReference type="ARBA" id="ARBA00022679"/>
    </source>
</evidence>
<dbReference type="InterPro" id="IPR016064">
    <property type="entry name" value="NAD/diacylglycerol_kinase_sf"/>
</dbReference>
<dbReference type="HOGENOM" id="CLU_008831_1_2_1"/>
<dbReference type="EMBL" id="HE806319">
    <property type="protein sequence ID" value="CCH60885.1"/>
    <property type="molecule type" value="Genomic_DNA"/>
</dbReference>
<dbReference type="KEGG" id="tbl:TBLA_0D03860"/>
<dbReference type="PANTHER" id="PTHR20275:SF0">
    <property type="entry name" value="NAD KINASE"/>
    <property type="match status" value="1"/>
</dbReference>
<dbReference type="OMA" id="MRMRLCC"/>
<dbReference type="PANTHER" id="PTHR20275">
    <property type="entry name" value="NAD KINASE"/>
    <property type="match status" value="1"/>
</dbReference>
<keyword evidence="3" id="KW-0547">Nucleotide-binding</keyword>
<accession>I2H3D3</accession>
<dbReference type="eggNOG" id="KOG2178">
    <property type="taxonomic scope" value="Eukaryota"/>
</dbReference>
<reference evidence="9 10" key="1">
    <citation type="journal article" date="2011" name="Proc. Natl. Acad. Sci. U.S.A.">
        <title>Evolutionary erosion of yeast sex chromosomes by mating-type switching accidents.</title>
        <authorList>
            <person name="Gordon J.L."/>
            <person name="Armisen D."/>
            <person name="Proux-Wera E."/>
            <person name="Oheigeartaigh S.S."/>
            <person name="Byrne K.P."/>
            <person name="Wolfe K.H."/>
        </authorList>
    </citation>
    <scope>NUCLEOTIDE SEQUENCE [LARGE SCALE GENOMIC DNA]</scope>
    <source>
        <strain evidence="10">ATCC 34711 / CBS 6284 / DSM 70876 / NBRC 10599 / NRRL Y-10934 / UCD 77-7</strain>
    </source>
</reference>
<dbReference type="GO" id="GO:0005524">
    <property type="term" value="F:ATP binding"/>
    <property type="evidence" value="ECO:0007669"/>
    <property type="project" value="UniProtKB-KW"/>
</dbReference>
<dbReference type="AlphaFoldDB" id="I2H3D3"/>
<dbReference type="SUPFAM" id="SSF111331">
    <property type="entry name" value="NAD kinase/diacylglycerol kinase-like"/>
    <property type="match status" value="1"/>
</dbReference>
<evidence type="ECO:0008006" key="11">
    <source>
        <dbReference type="Google" id="ProtNLM"/>
    </source>
</evidence>
<comment type="similarity">
    <text evidence="1">Belongs to the NAD kinase family.</text>
</comment>
<dbReference type="InterPro" id="IPR017437">
    <property type="entry name" value="ATP-NAD_kinase_PpnK-typ_C"/>
</dbReference>
<dbReference type="GeneID" id="14495921"/>
<evidence type="ECO:0000256" key="1">
    <source>
        <dbReference type="ARBA" id="ARBA00010995"/>
    </source>
</evidence>
<dbReference type="Proteomes" id="UP000002866">
    <property type="component" value="Chromosome 4"/>
</dbReference>
<dbReference type="FunFam" id="2.60.200.30:FF:000009">
    <property type="entry name" value="Poly(P)/ATP NAD kinase"/>
    <property type="match status" value="1"/>
</dbReference>
<feature type="region of interest" description="Disordered" evidence="8">
    <location>
        <begin position="1"/>
        <end position="25"/>
    </location>
</feature>
<keyword evidence="4" id="KW-0418">Kinase</keyword>
<proteinExistence type="inferred from homology"/>
<sequence length="492" mass="55528">MSVKRSFEINPNTSTNEDPKKLSRVGDSEMEVAWTSCEKDRGFDHHTVREESEYEGCIELSKKSRNMTRNGTPVGDPVASRASSKSHYKFASHAYGVRMLSKDLSNTKIDLQVENIMIVNKQDDLSLVYLARELVQWLLTNYNKLNVYVQDNLQNSKHFDAQSIAKDSQCKESRIKYWDLDFLDQNVGFFDLIITLGGDGTVLFVSSIFQTHVPPVLPFALGSLGFLTNFQFEYFKEDLPLILNQKIKTNLRMRLECKVFRRQEPILNPRTGKKICINELESEHHVLNELTIDRGISPFISMLEVYGDKSLLTVAQADGLIVATPTGSTAYSLSAGGSLVYPSVNAISVTPICPHTLSFRPIILPDSMNIRVKVSAKSRGTAWAAFDGKNRVELRPGDYILISASPYAFPTLEATSTEFIDSISRSLNWNVREQQKSFSNVLCKKNLEQFENVQLQDKEESVEEVEVDNRLENSATKGIEMVQIDEPRNDGL</sequence>
<dbReference type="Gene3D" id="3.40.50.10330">
    <property type="entry name" value="Probable inorganic polyphosphate/atp-NAD kinase, domain 1"/>
    <property type="match status" value="1"/>
</dbReference>
<evidence type="ECO:0000256" key="5">
    <source>
        <dbReference type="ARBA" id="ARBA00022840"/>
    </source>
</evidence>
<dbReference type="RefSeq" id="XP_004180404.1">
    <property type="nucleotide sequence ID" value="XM_004180356.1"/>
</dbReference>
<name>I2H3D3_HENB6</name>
<keyword evidence="7" id="KW-0520">NAD</keyword>
<dbReference type="GO" id="GO:0006741">
    <property type="term" value="P:NADP+ biosynthetic process"/>
    <property type="evidence" value="ECO:0007669"/>
    <property type="project" value="InterPro"/>
</dbReference>
<dbReference type="STRING" id="1071380.I2H3D3"/>
<dbReference type="HAMAP" id="MF_00361">
    <property type="entry name" value="NAD_kinase"/>
    <property type="match status" value="1"/>
</dbReference>
<keyword evidence="10" id="KW-1185">Reference proteome</keyword>
<evidence type="ECO:0000256" key="7">
    <source>
        <dbReference type="ARBA" id="ARBA00023027"/>
    </source>
</evidence>
<evidence type="ECO:0000313" key="10">
    <source>
        <dbReference type="Proteomes" id="UP000002866"/>
    </source>
</evidence>
<keyword evidence="2" id="KW-0808">Transferase</keyword>
<dbReference type="GO" id="GO:0019674">
    <property type="term" value="P:NAD+ metabolic process"/>
    <property type="evidence" value="ECO:0007669"/>
    <property type="project" value="InterPro"/>
</dbReference>
<evidence type="ECO:0000313" key="9">
    <source>
        <dbReference type="EMBL" id="CCH60885.1"/>
    </source>
</evidence>
<evidence type="ECO:0000256" key="4">
    <source>
        <dbReference type="ARBA" id="ARBA00022777"/>
    </source>
</evidence>